<evidence type="ECO:0000313" key="3">
    <source>
        <dbReference type="EMBL" id="TKR63974.1"/>
    </source>
</evidence>
<feature type="transmembrane region" description="Helical" evidence="2">
    <location>
        <begin position="306"/>
        <end position="326"/>
    </location>
</feature>
<feature type="region of interest" description="Disordered" evidence="1">
    <location>
        <begin position="151"/>
        <end position="173"/>
    </location>
</feature>
<dbReference type="AlphaFoldDB" id="A0A4U5M575"/>
<reference evidence="3" key="1">
    <citation type="submission" date="2018-10" db="EMBL/GenBank/DDBJ databases">
        <title>Population genomic analysis revealed the cold adaptation of white poplar.</title>
        <authorList>
            <person name="Liu Y.-J."/>
        </authorList>
    </citation>
    <scope>NUCLEOTIDE SEQUENCE [LARGE SCALE GENOMIC DNA]</scope>
    <source>
        <strain evidence="3">PAL-ZL1</strain>
    </source>
</reference>
<sequence length="378" mass="43367">METEARSKMSSALCSCCCEEQAAKGNAPTHWVPSKTRGLTPPFFTCRKHGYLSRQGKGNTQIAWQEYTDSFFSRLDLADRNYHRLHPLRPTFDRDDPFTGKDNADSFSLFTLPSNGSSVILQNIEFDDGVELPEIIHSGIEFDAEKNALGFEDNGNDDDDDDESKGGDDEENGFSQQHMNLRFFITLFVPGYYLLTIVGFTVLYSCISGIVFVVVANDLLGRHDSCISEVVWVGAKVGVKKLTWFFCLRWAVRNAESHGIGLLFVPRIYDRYFLFKLFIWLKLIPFSIVFPWFFGLERYMPMYFLLWWALDEMVVLVMALDCWITIDSSRRTGFEIMKEGYDLISRMWHQAVLIKCYEHVIVEGTAAIYHLSRVLGEG</sequence>
<protein>
    <submittedName>
        <fullName evidence="3">Uncharacterized protein</fullName>
    </submittedName>
</protein>
<evidence type="ECO:0000256" key="2">
    <source>
        <dbReference type="SAM" id="Phobius"/>
    </source>
</evidence>
<keyword evidence="2" id="KW-1133">Transmembrane helix</keyword>
<feature type="transmembrane region" description="Helical" evidence="2">
    <location>
        <begin position="273"/>
        <end position="294"/>
    </location>
</feature>
<comment type="caution">
    <text evidence="3">The sequence shown here is derived from an EMBL/GenBank/DDBJ whole genome shotgun (WGS) entry which is preliminary data.</text>
</comment>
<keyword evidence="2" id="KW-0812">Transmembrane</keyword>
<dbReference type="STRING" id="43335.A0A4U5M575"/>
<name>A0A4U5M575_POPAL</name>
<evidence type="ECO:0000256" key="1">
    <source>
        <dbReference type="SAM" id="MobiDB-lite"/>
    </source>
</evidence>
<proteinExistence type="predicted"/>
<keyword evidence="2" id="KW-0472">Membrane</keyword>
<dbReference type="PANTHER" id="PTHR36353:SF1">
    <property type="entry name" value="TRANSMEMBRANE PROTEIN"/>
    <property type="match status" value="1"/>
</dbReference>
<accession>A0A4U5M575</accession>
<dbReference type="Pfam" id="PF25105">
    <property type="entry name" value="DUF7813"/>
    <property type="match status" value="1"/>
</dbReference>
<feature type="compositionally biased region" description="Acidic residues" evidence="1">
    <location>
        <begin position="154"/>
        <end position="172"/>
    </location>
</feature>
<dbReference type="EMBL" id="RCHU01001259">
    <property type="protein sequence ID" value="TKR63974.1"/>
    <property type="molecule type" value="Genomic_DNA"/>
</dbReference>
<dbReference type="InterPro" id="IPR056715">
    <property type="entry name" value="DUF7813"/>
</dbReference>
<feature type="transmembrane region" description="Helical" evidence="2">
    <location>
        <begin position="192"/>
        <end position="215"/>
    </location>
</feature>
<dbReference type="PANTHER" id="PTHR36353">
    <property type="entry name" value="TRANSMEMBRANE PROTEIN"/>
    <property type="match status" value="1"/>
</dbReference>
<organism evidence="3">
    <name type="scientific">Populus alba</name>
    <name type="common">White poplar</name>
    <dbReference type="NCBI Taxonomy" id="43335"/>
    <lineage>
        <taxon>Eukaryota</taxon>
        <taxon>Viridiplantae</taxon>
        <taxon>Streptophyta</taxon>
        <taxon>Embryophyta</taxon>
        <taxon>Tracheophyta</taxon>
        <taxon>Spermatophyta</taxon>
        <taxon>Magnoliopsida</taxon>
        <taxon>eudicotyledons</taxon>
        <taxon>Gunneridae</taxon>
        <taxon>Pentapetalae</taxon>
        <taxon>rosids</taxon>
        <taxon>fabids</taxon>
        <taxon>Malpighiales</taxon>
        <taxon>Salicaceae</taxon>
        <taxon>Saliceae</taxon>
        <taxon>Populus</taxon>
    </lineage>
</organism>
<gene>
    <name evidence="3" type="ORF">D5086_0000320090</name>
</gene>